<accession>A0ABQ4MJD6</accession>
<organism evidence="2 3">
    <name type="scientific">Paenibacillus vini</name>
    <dbReference type="NCBI Taxonomy" id="1476024"/>
    <lineage>
        <taxon>Bacteria</taxon>
        <taxon>Bacillati</taxon>
        <taxon>Bacillota</taxon>
        <taxon>Bacilli</taxon>
        <taxon>Bacillales</taxon>
        <taxon>Paenibacillaceae</taxon>
        <taxon>Paenibacillus</taxon>
    </lineage>
</organism>
<dbReference type="Gene3D" id="3.40.630.30">
    <property type="match status" value="1"/>
</dbReference>
<dbReference type="SUPFAM" id="SSF55729">
    <property type="entry name" value="Acyl-CoA N-acyltransferases (Nat)"/>
    <property type="match status" value="1"/>
</dbReference>
<dbReference type="Proteomes" id="UP000679992">
    <property type="component" value="Unassembled WGS sequence"/>
</dbReference>
<dbReference type="InterPro" id="IPR016181">
    <property type="entry name" value="Acyl_CoA_acyltransferase"/>
</dbReference>
<evidence type="ECO:0000313" key="3">
    <source>
        <dbReference type="Proteomes" id="UP000679992"/>
    </source>
</evidence>
<evidence type="ECO:0000313" key="2">
    <source>
        <dbReference type="EMBL" id="GIP56098.1"/>
    </source>
</evidence>
<dbReference type="CDD" id="cd04301">
    <property type="entry name" value="NAT_SF"/>
    <property type="match status" value="1"/>
</dbReference>
<sequence>MSVSVHISQATYKDLASVTHLFDQYRQFYGQPSDPEGAQAFLFRLMEHRESVIFVAKDEENGKAVGFAQLYPVFSSLSMQRSWILNDLYVLKEYRNSGIGKQLLDAVSEYAVESKAKGIALETGVGNKGAQKLYEQLGYTRDDEYYHYYLNL</sequence>
<dbReference type="InterPro" id="IPR000182">
    <property type="entry name" value="GNAT_dom"/>
</dbReference>
<dbReference type="PANTHER" id="PTHR43072">
    <property type="entry name" value="N-ACETYLTRANSFERASE"/>
    <property type="match status" value="1"/>
</dbReference>
<dbReference type="EMBL" id="BOSL01000031">
    <property type="protein sequence ID" value="GIP56098.1"/>
    <property type="molecule type" value="Genomic_DNA"/>
</dbReference>
<feature type="domain" description="N-acetyltransferase" evidence="1">
    <location>
        <begin position="5"/>
        <end position="152"/>
    </location>
</feature>
<reference evidence="2 3" key="1">
    <citation type="submission" date="2021-03" db="EMBL/GenBank/DDBJ databases">
        <title>Antimicrobial resistance genes in bacteria isolated from Japanese honey, and their potential for conferring macrolide and lincosamide resistance in the American foulbrood pathogen Paenibacillus larvae.</title>
        <authorList>
            <person name="Okamoto M."/>
            <person name="Kumagai M."/>
            <person name="Kanamori H."/>
            <person name="Takamatsu D."/>
        </authorList>
    </citation>
    <scope>NUCLEOTIDE SEQUENCE [LARGE SCALE GENOMIC DNA]</scope>
    <source>
        <strain evidence="2 3">J42TS3</strain>
    </source>
</reference>
<gene>
    <name evidence="2" type="ORF">J42TS3_51330</name>
</gene>
<comment type="caution">
    <text evidence="2">The sequence shown here is derived from an EMBL/GenBank/DDBJ whole genome shotgun (WGS) entry which is preliminary data.</text>
</comment>
<name>A0ABQ4MJD6_9BACL</name>
<proteinExistence type="predicted"/>
<protein>
    <submittedName>
        <fullName evidence="2">N-acetyltransferase</fullName>
    </submittedName>
</protein>
<evidence type="ECO:0000259" key="1">
    <source>
        <dbReference type="PROSITE" id="PS51186"/>
    </source>
</evidence>
<keyword evidence="3" id="KW-1185">Reference proteome</keyword>
<dbReference type="RefSeq" id="WP_213656790.1">
    <property type="nucleotide sequence ID" value="NZ_BOSL01000031.1"/>
</dbReference>
<dbReference type="PANTHER" id="PTHR43072:SF58">
    <property type="entry name" value="N-ACETYLTRANSFERASE DOMAIN-CONTAINING PROTEIN"/>
    <property type="match status" value="1"/>
</dbReference>
<dbReference type="PROSITE" id="PS51186">
    <property type="entry name" value="GNAT"/>
    <property type="match status" value="1"/>
</dbReference>
<dbReference type="Pfam" id="PF00583">
    <property type="entry name" value="Acetyltransf_1"/>
    <property type="match status" value="1"/>
</dbReference>